<dbReference type="EMBL" id="CP001685">
    <property type="protein sequence ID" value="ACV38467.1"/>
    <property type="molecule type" value="Genomic_DNA"/>
</dbReference>
<reference evidence="2 3" key="1">
    <citation type="journal article" date="2009" name="Stand. Genomic Sci.">
        <title>Complete genome sequence of Leptotrichia buccalis type strain (C-1013-b).</title>
        <authorList>
            <person name="Ivanova N."/>
            <person name="Gronow S."/>
            <person name="Lapidus A."/>
            <person name="Copeland A."/>
            <person name="Glavina Del Rio T."/>
            <person name="Nolan M."/>
            <person name="Lucas S."/>
            <person name="Chen F."/>
            <person name="Tice H."/>
            <person name="Cheng J.F."/>
            <person name="Saunders E."/>
            <person name="Bruce D."/>
            <person name="Goodwin L."/>
            <person name="Brettin T."/>
            <person name="Detter J.C."/>
            <person name="Han C."/>
            <person name="Pitluck S."/>
            <person name="Mikhailova N."/>
            <person name="Pati A."/>
            <person name="Mavrommatis K."/>
            <person name="Chen A."/>
            <person name="Palaniappan K."/>
            <person name="Land M."/>
            <person name="Hauser L."/>
            <person name="Chang Y.J."/>
            <person name="Jeffries C.D."/>
            <person name="Chain P."/>
            <person name="Rohde C."/>
            <person name="Goker M."/>
            <person name="Bristow J."/>
            <person name="Eisen J.A."/>
            <person name="Markowitz V."/>
            <person name="Hugenholtz P."/>
            <person name="Kyrpides N.C."/>
            <person name="Klenk H.P."/>
        </authorList>
    </citation>
    <scope>NUCLEOTIDE SEQUENCE [LARGE SCALE GENOMIC DNA]</scope>
    <source>
        <strain evidence="3">ATCC 14201 / DSM 1135 / JCM 12969 / NCTC 10249 / C-1013-b</strain>
    </source>
</reference>
<dbReference type="STRING" id="523794.Lebu_0557"/>
<keyword evidence="1" id="KW-0732">Signal</keyword>
<dbReference type="HOGENOM" id="CLU_092722_1_0_0"/>
<dbReference type="RefSeq" id="WP_012806649.1">
    <property type="nucleotide sequence ID" value="NC_013192.1"/>
</dbReference>
<name>C7N8I6_LEPBD</name>
<feature type="signal peptide" evidence="1">
    <location>
        <begin position="1"/>
        <end position="17"/>
    </location>
</feature>
<dbReference type="OrthoDB" id="81819at2"/>
<dbReference type="KEGG" id="lba:Lebu_0557"/>
<sequence>MKKLLLLGALVSSIAMADVIEVRVGGDLTNRATFKDTDNQNWKINDDALKNGFEITGEYRTPIAENLEIGGGIAYRYNKLSSKNYPGLTMKGINSVPIFFTTRYNFKNASEITPYVKGNLGLAITSGKVESKNILADESLKFESGIYYGIGTGLQYKNFVADLSYNVNTMKTKYSFNMPGYKEEGKFNTNHGTLTLGVGYSFGF</sequence>
<organism evidence="2 3">
    <name type="scientific">Leptotrichia buccalis (strain ATCC 14201 / DSM 1135 / JCM 12969 / NCTC 10249 / C-1013-b)</name>
    <dbReference type="NCBI Taxonomy" id="523794"/>
    <lineage>
        <taxon>Bacteria</taxon>
        <taxon>Fusobacteriati</taxon>
        <taxon>Fusobacteriota</taxon>
        <taxon>Fusobacteriia</taxon>
        <taxon>Fusobacteriales</taxon>
        <taxon>Leptotrichiaceae</taxon>
        <taxon>Leptotrichia</taxon>
    </lineage>
</organism>
<dbReference type="InterPro" id="IPR011250">
    <property type="entry name" value="OMP/PagP_B-barrel"/>
</dbReference>
<proteinExistence type="predicted"/>
<gene>
    <name evidence="2" type="ordered locus">Lebu_0557</name>
</gene>
<dbReference type="SUPFAM" id="SSF56925">
    <property type="entry name" value="OMPA-like"/>
    <property type="match status" value="1"/>
</dbReference>
<evidence type="ECO:0000256" key="1">
    <source>
        <dbReference type="SAM" id="SignalP"/>
    </source>
</evidence>
<evidence type="ECO:0000313" key="2">
    <source>
        <dbReference type="EMBL" id="ACV38467.1"/>
    </source>
</evidence>
<dbReference type="Gene3D" id="2.40.160.20">
    <property type="match status" value="1"/>
</dbReference>
<accession>C7N8I6</accession>
<dbReference type="Proteomes" id="UP000001910">
    <property type="component" value="Chromosome"/>
</dbReference>
<dbReference type="eggNOG" id="COG3637">
    <property type="taxonomic scope" value="Bacteria"/>
</dbReference>
<feature type="chain" id="PRO_5002980639" evidence="1">
    <location>
        <begin position="18"/>
        <end position="204"/>
    </location>
</feature>
<dbReference type="AlphaFoldDB" id="C7N8I6"/>
<evidence type="ECO:0000313" key="3">
    <source>
        <dbReference type="Proteomes" id="UP000001910"/>
    </source>
</evidence>
<protein>
    <submittedName>
        <fullName evidence="2">Uncharacterized protein</fullName>
    </submittedName>
</protein>
<keyword evidence="3" id="KW-1185">Reference proteome</keyword>